<dbReference type="RefSeq" id="WP_090791616.1">
    <property type="nucleotide sequence ID" value="NZ_FMYI01000001.1"/>
</dbReference>
<evidence type="ECO:0000313" key="6">
    <source>
        <dbReference type="EMBL" id="SDB81182.1"/>
    </source>
</evidence>
<accession>A0A1G6GGM2</accession>
<organism evidence="6 7">
    <name type="scientific">Pelagirhabdus alkalitolerans</name>
    <dbReference type="NCBI Taxonomy" id="1612202"/>
    <lineage>
        <taxon>Bacteria</taxon>
        <taxon>Bacillati</taxon>
        <taxon>Bacillota</taxon>
        <taxon>Bacilli</taxon>
        <taxon>Bacillales</taxon>
        <taxon>Bacillaceae</taxon>
        <taxon>Pelagirhabdus</taxon>
    </lineage>
</organism>
<dbReference type="PANTHER" id="PTHR40038:SF1">
    <property type="entry name" value="MEMBRANE-ASSOCIATED PROTEIN TCAA"/>
    <property type="match status" value="1"/>
</dbReference>
<feature type="domain" description="TcaA 4th" evidence="4">
    <location>
        <begin position="254"/>
        <end position="320"/>
    </location>
</feature>
<name>A0A1G6GGM2_9BACI</name>
<dbReference type="InterPro" id="IPR054530">
    <property type="entry name" value="TcaA_4th"/>
</dbReference>
<dbReference type="Pfam" id="PF22813">
    <property type="entry name" value="TcaA_2nd"/>
    <property type="match status" value="1"/>
</dbReference>
<dbReference type="Pfam" id="PF22820">
    <property type="entry name" value="TcaA_3rd_4th"/>
    <property type="match status" value="1"/>
</dbReference>
<evidence type="ECO:0000259" key="4">
    <source>
        <dbReference type="Pfam" id="PF22820"/>
    </source>
</evidence>
<dbReference type="PANTHER" id="PTHR40038">
    <property type="entry name" value="MEMBRANE-ASSOCIATED PROTEIN TCAA"/>
    <property type="match status" value="1"/>
</dbReference>
<dbReference type="STRING" id="1612202.SAMN05421734_10159"/>
<dbReference type="Proteomes" id="UP000242949">
    <property type="component" value="Unassembled WGS sequence"/>
</dbReference>
<protein>
    <submittedName>
        <fullName evidence="6">Uncharacterized membrane protein YvbJ</fullName>
    </submittedName>
</protein>
<evidence type="ECO:0000313" key="7">
    <source>
        <dbReference type="Proteomes" id="UP000242949"/>
    </source>
</evidence>
<dbReference type="EMBL" id="FMYI01000001">
    <property type="protein sequence ID" value="SDB81182.1"/>
    <property type="molecule type" value="Genomic_DNA"/>
</dbReference>
<proteinExistence type="predicted"/>
<dbReference type="GO" id="GO:0005886">
    <property type="term" value="C:plasma membrane"/>
    <property type="evidence" value="ECO:0007669"/>
    <property type="project" value="UniProtKB-SubCell"/>
</dbReference>
<gene>
    <name evidence="6" type="ORF">SAMN05421734_10159</name>
</gene>
<evidence type="ECO:0000259" key="5">
    <source>
        <dbReference type="Pfam" id="PF25155"/>
    </source>
</evidence>
<keyword evidence="1" id="KW-0472">Membrane</keyword>
<keyword evidence="7" id="KW-1185">Reference proteome</keyword>
<dbReference type="InterPro" id="IPR026870">
    <property type="entry name" value="Zinc_ribbon_dom"/>
</dbReference>
<keyword evidence="1" id="KW-1133">Transmembrane helix</keyword>
<dbReference type="OrthoDB" id="1682769at2"/>
<dbReference type="AlphaFoldDB" id="A0A1G6GGM2"/>
<dbReference type="Pfam" id="PF13240">
    <property type="entry name" value="Zn_Ribbon_1"/>
    <property type="match status" value="1"/>
</dbReference>
<feature type="domain" description="Zinc-ribbon" evidence="2">
    <location>
        <begin position="3"/>
        <end position="24"/>
    </location>
</feature>
<sequence>MNYCQHCGHQLKEKDNFCQYCGKQVATPQSELMKKTESISLKERFNKLSRKQRIIGGSVFVAIILLFSFYQIGRTYADPERVIGEFEQAVEEEDREAIADLLVFDDGEEIDSEDLDGFMRYLDEGNISSTDIQNLLTDQIENPAADYILSVEESDGNWFSFNRYDIVVPNFYVEATVERPGSDVLFEQEVISTTESERETVELGPLVPGIYQMEATFENDFAYLSEYKEFELLRLDRTDVDLSFYLEGDTLGYSVEYESEAEDIQYYLNDQEIELDADNLFSPVSADQQLETFAVLTFPWGEVETETTEVRAGNNYLSVDSPFSEEAKNELIDAVDQYGTEYINVMNEQSVDEASVVTDAFSDDYLTDEVDGLIDSERYWDSDHSETNIDLSSLSLSYDEDDAAYYVNVNVEYVFLVDEVTDPDEFGDSEPSEETRRMQLRLFYDESKDAWLVDDVSGLFFFSSSNLEEISH</sequence>
<feature type="domain" description="YvbJ-like NTF2-like" evidence="5">
    <location>
        <begin position="331"/>
        <end position="456"/>
    </location>
</feature>
<feature type="transmembrane region" description="Helical" evidence="1">
    <location>
        <begin position="54"/>
        <end position="73"/>
    </location>
</feature>
<feature type="domain" description="TcaA second" evidence="3">
    <location>
        <begin position="79"/>
        <end position="168"/>
    </location>
</feature>
<evidence type="ECO:0000256" key="1">
    <source>
        <dbReference type="SAM" id="Phobius"/>
    </source>
</evidence>
<dbReference type="Pfam" id="PF25155">
    <property type="entry name" value="NTF2_YvbJ"/>
    <property type="match status" value="1"/>
</dbReference>
<evidence type="ECO:0000259" key="3">
    <source>
        <dbReference type="Pfam" id="PF22813"/>
    </source>
</evidence>
<dbReference type="InterPro" id="IPR056902">
    <property type="entry name" value="NTF2_YvbJ"/>
</dbReference>
<evidence type="ECO:0000259" key="2">
    <source>
        <dbReference type="Pfam" id="PF13240"/>
    </source>
</evidence>
<reference evidence="7" key="1">
    <citation type="submission" date="2016-09" db="EMBL/GenBank/DDBJ databases">
        <authorList>
            <person name="Varghese N."/>
            <person name="Submissions S."/>
        </authorList>
    </citation>
    <scope>NUCLEOTIDE SEQUENCE [LARGE SCALE GENOMIC DNA]</scope>
    <source>
        <strain evidence="7">S5</strain>
    </source>
</reference>
<keyword evidence="1" id="KW-0812">Transmembrane</keyword>
<dbReference type="InterPro" id="IPR054529">
    <property type="entry name" value="TcaA_2nd"/>
</dbReference>